<dbReference type="EMBL" id="MPUH01000391">
    <property type="protein sequence ID" value="OMJ81155.1"/>
    <property type="molecule type" value="Genomic_DNA"/>
</dbReference>
<evidence type="ECO:0000259" key="5">
    <source>
        <dbReference type="Pfam" id="PF01055"/>
    </source>
</evidence>
<evidence type="ECO:0000313" key="8">
    <source>
        <dbReference type="Proteomes" id="UP000187209"/>
    </source>
</evidence>
<dbReference type="InterPro" id="IPR000322">
    <property type="entry name" value="Glyco_hydro_31_TIM"/>
</dbReference>
<keyword evidence="8" id="KW-1185">Reference proteome</keyword>
<keyword evidence="4" id="KW-1133">Transmembrane helix</keyword>
<dbReference type="OrthoDB" id="282771at2759"/>
<sequence length="820" mass="93206">MVKCKSIYLKKILTGFSVTMPIIVLLSTLSIYLIARNSISSNHIIIELKPDTSIDSDYPVYRVGPITYSSENIVATLNLESQGNQLFGVNLHPLRLEAVFVDKDIIRIIIRDAAKKQWMVDDFNFTTKYSINLYDFSISQYPFSFQIKRKSDGYPVFDTAGMGFYFSERYLEIETIAQEGRYVLGLGERKGNIVLEEKERNFSMWPNSASPGHHPFYVELGAKGAHGVFMHNFNAMEIQNSKKSVKFRAVGGIIDLFVFLGNNGEEVVRNFHKTIGLPELPPFWSLGYFIGKKGLNKTEDVLSLVQKYENKSFPLDGVFINDDYLEIEESFEVGEKYENAKAMIDQLHSKNKYFIAEVKSAITIDSWAGRQAMSSLLPLGVNSSLGLASYIDWYSPEALTDWHNLLNNLTSKIPLDGFWLTENSISSYHRVDKDSMALLFTPKQMVLENGTLPLKTVHHNNFKEIDLHSLWGSQQVIATRSFNEILRPFIISENTRPGIKAHHLFQQVSASWDDYRSSIFSVAAFDIFGIRSGASVCGTTGVIANELCTRWHQLGVFYPFFAHYRSEADDLGWPSTIEKDVKKSIYTRYALSMYIYSLFFETSLHGGSIFRPMVMEFYDDTMKNYPGQTMLGGALLGIFALYSSNQLMTIYLPSPRWFNLKNGEIYPNKGIQSIDAGSDGLILLRAGYIIPYQTVNSETSIQEMRQKNIEIIVALDESSSAKGVFYVDDGFSSNSIRNKKFTKIICTAEHKERLVLTFRSVVKGYVDEYKQITLVKVFGVKKPTLVRIDKDDAKFSYEQNVLKIFIEVSTFSTTEISIYL</sequence>
<keyword evidence="2" id="KW-0325">Glycoprotein</keyword>
<dbReference type="Gene3D" id="2.60.40.1180">
    <property type="entry name" value="Golgi alpha-mannosidase II"/>
    <property type="match status" value="2"/>
</dbReference>
<dbReference type="Proteomes" id="UP000187209">
    <property type="component" value="Unassembled WGS sequence"/>
</dbReference>
<feature type="domain" description="Glycosyl hydrolase family 31 C-terminal" evidence="6">
    <location>
        <begin position="607"/>
        <end position="690"/>
    </location>
</feature>
<dbReference type="GO" id="GO:0005975">
    <property type="term" value="P:carbohydrate metabolic process"/>
    <property type="evidence" value="ECO:0007669"/>
    <property type="project" value="InterPro"/>
</dbReference>
<keyword evidence="3" id="KW-0378">Hydrolase</keyword>
<evidence type="ECO:0000256" key="3">
    <source>
        <dbReference type="RuleBase" id="RU361185"/>
    </source>
</evidence>
<dbReference type="Gene3D" id="2.60.40.1760">
    <property type="entry name" value="glycosyl hydrolase (family 31)"/>
    <property type="match status" value="1"/>
</dbReference>
<dbReference type="Pfam" id="PF01055">
    <property type="entry name" value="Glyco_hydro_31_2nd"/>
    <property type="match status" value="1"/>
</dbReference>
<dbReference type="PANTHER" id="PTHR22762">
    <property type="entry name" value="ALPHA-GLUCOSIDASE"/>
    <property type="match status" value="1"/>
</dbReference>
<dbReference type="SUPFAM" id="SSF74650">
    <property type="entry name" value="Galactose mutarotase-like"/>
    <property type="match status" value="1"/>
</dbReference>
<protein>
    <submittedName>
        <fullName evidence="7">Uncharacterized protein</fullName>
    </submittedName>
</protein>
<evidence type="ECO:0000313" key="7">
    <source>
        <dbReference type="EMBL" id="OMJ81155.1"/>
    </source>
</evidence>
<feature type="domain" description="Glycoside hydrolase family 31 TIM barrel" evidence="5">
    <location>
        <begin position="278"/>
        <end position="598"/>
    </location>
</feature>
<dbReference type="GO" id="GO:0004553">
    <property type="term" value="F:hydrolase activity, hydrolyzing O-glycosyl compounds"/>
    <property type="evidence" value="ECO:0007669"/>
    <property type="project" value="InterPro"/>
</dbReference>
<dbReference type="Gene3D" id="3.20.20.80">
    <property type="entry name" value="Glycosidases"/>
    <property type="match status" value="1"/>
</dbReference>
<feature type="transmembrane region" description="Helical" evidence="4">
    <location>
        <begin position="12"/>
        <end position="35"/>
    </location>
</feature>
<dbReference type="GO" id="GO:0030246">
    <property type="term" value="F:carbohydrate binding"/>
    <property type="evidence" value="ECO:0007669"/>
    <property type="project" value="InterPro"/>
</dbReference>
<gene>
    <name evidence="7" type="ORF">SteCoe_18421</name>
</gene>
<keyword evidence="4" id="KW-0812">Transmembrane</keyword>
<dbReference type="CDD" id="cd14752">
    <property type="entry name" value="GH31_N"/>
    <property type="match status" value="1"/>
</dbReference>
<name>A0A1R2BX34_9CILI</name>
<organism evidence="7 8">
    <name type="scientific">Stentor coeruleus</name>
    <dbReference type="NCBI Taxonomy" id="5963"/>
    <lineage>
        <taxon>Eukaryota</taxon>
        <taxon>Sar</taxon>
        <taxon>Alveolata</taxon>
        <taxon>Ciliophora</taxon>
        <taxon>Postciliodesmatophora</taxon>
        <taxon>Heterotrichea</taxon>
        <taxon>Heterotrichida</taxon>
        <taxon>Stentoridae</taxon>
        <taxon>Stentor</taxon>
    </lineage>
</organism>
<dbReference type="SUPFAM" id="SSF51445">
    <property type="entry name" value="(Trans)glycosidases"/>
    <property type="match status" value="1"/>
</dbReference>
<reference evidence="7 8" key="1">
    <citation type="submission" date="2016-11" db="EMBL/GenBank/DDBJ databases">
        <title>The macronuclear genome of Stentor coeruleus: a giant cell with tiny introns.</title>
        <authorList>
            <person name="Slabodnick M."/>
            <person name="Ruby J.G."/>
            <person name="Reiff S.B."/>
            <person name="Swart E.C."/>
            <person name="Gosai S."/>
            <person name="Prabakaran S."/>
            <person name="Witkowska E."/>
            <person name="Larue G.E."/>
            <person name="Fisher S."/>
            <person name="Freeman R.M."/>
            <person name="Gunawardena J."/>
            <person name="Chu W."/>
            <person name="Stover N.A."/>
            <person name="Gregory B.D."/>
            <person name="Nowacki M."/>
            <person name="Derisi J."/>
            <person name="Roy S.W."/>
            <person name="Marshall W.F."/>
            <person name="Sood P."/>
        </authorList>
    </citation>
    <scope>NUCLEOTIDE SEQUENCE [LARGE SCALE GENOMIC DNA]</scope>
    <source>
        <strain evidence="7">WM001</strain>
    </source>
</reference>
<comment type="similarity">
    <text evidence="1 3">Belongs to the glycosyl hydrolase 31 family.</text>
</comment>
<dbReference type="InterPro" id="IPR048395">
    <property type="entry name" value="Glyco_hydro_31_C"/>
</dbReference>
<dbReference type="AlphaFoldDB" id="A0A1R2BX34"/>
<dbReference type="Pfam" id="PF21365">
    <property type="entry name" value="Glyco_hydro_31_3rd"/>
    <property type="match status" value="1"/>
</dbReference>
<evidence type="ECO:0000256" key="2">
    <source>
        <dbReference type="ARBA" id="ARBA00023180"/>
    </source>
</evidence>
<comment type="caution">
    <text evidence="7">The sequence shown here is derived from an EMBL/GenBank/DDBJ whole genome shotgun (WGS) entry which is preliminary data.</text>
</comment>
<evidence type="ECO:0000259" key="6">
    <source>
        <dbReference type="Pfam" id="PF21365"/>
    </source>
</evidence>
<evidence type="ECO:0000256" key="1">
    <source>
        <dbReference type="ARBA" id="ARBA00007806"/>
    </source>
</evidence>
<dbReference type="SUPFAM" id="SSF51011">
    <property type="entry name" value="Glycosyl hydrolase domain"/>
    <property type="match status" value="1"/>
</dbReference>
<dbReference type="PANTHER" id="PTHR22762:SF133">
    <property type="entry name" value="P-TYPE DOMAIN-CONTAINING PROTEIN"/>
    <property type="match status" value="1"/>
</dbReference>
<dbReference type="InterPro" id="IPR011013">
    <property type="entry name" value="Gal_mutarotase_sf_dom"/>
</dbReference>
<keyword evidence="3" id="KW-0326">Glycosidase</keyword>
<evidence type="ECO:0000256" key="4">
    <source>
        <dbReference type="SAM" id="Phobius"/>
    </source>
</evidence>
<proteinExistence type="inferred from homology"/>
<keyword evidence="4" id="KW-0472">Membrane</keyword>
<accession>A0A1R2BX34</accession>
<dbReference type="InterPro" id="IPR017853">
    <property type="entry name" value="GH"/>
</dbReference>
<dbReference type="InterPro" id="IPR013780">
    <property type="entry name" value="Glyco_hydro_b"/>
</dbReference>